<dbReference type="PANTHER" id="PTHR11685">
    <property type="entry name" value="RBR FAMILY RING FINGER AND IBR DOMAIN-CONTAINING"/>
    <property type="match status" value="1"/>
</dbReference>
<keyword evidence="4 7" id="KW-0863">Zinc-finger</keyword>
<feature type="coiled-coil region" evidence="8">
    <location>
        <begin position="208"/>
        <end position="235"/>
    </location>
</feature>
<feature type="domain" description="RING-type" evidence="11">
    <location>
        <begin position="83"/>
        <end position="347"/>
    </location>
</feature>
<name>A0A291B0Q3_9VIRU</name>
<feature type="domain" description="RING-type" evidence="10">
    <location>
        <begin position="87"/>
        <end position="135"/>
    </location>
</feature>
<evidence type="ECO:0000256" key="8">
    <source>
        <dbReference type="SAM" id="Coils"/>
    </source>
</evidence>
<dbReference type="PROSITE" id="PS51873">
    <property type="entry name" value="TRIAD"/>
    <property type="match status" value="1"/>
</dbReference>
<feature type="compositionally biased region" description="Polar residues" evidence="9">
    <location>
        <begin position="1"/>
        <end position="11"/>
    </location>
</feature>
<evidence type="ECO:0000256" key="6">
    <source>
        <dbReference type="ARBA" id="ARBA00022833"/>
    </source>
</evidence>
<evidence type="ECO:0000259" key="11">
    <source>
        <dbReference type="PROSITE" id="PS51873"/>
    </source>
</evidence>
<evidence type="ECO:0000313" key="13">
    <source>
        <dbReference type="Proteomes" id="UP000297192"/>
    </source>
</evidence>
<reference evidence="12" key="2">
    <citation type="journal article" date="2017" name="Sci. Rep.">
        <title>Characterization of a new member of Iridoviridae, Shrimp hemocyte iridescent virus (SHIV), found in white leg shrimp (Litopenaeus vannamei).</title>
        <authorList>
            <person name="Qiu L."/>
            <person name="Chen M.M."/>
            <person name="Wan X.Y."/>
            <person name="Li C."/>
            <person name="Zhang Q.L."/>
            <person name="Wang R.Y."/>
            <person name="Cheng D.Y."/>
            <person name="Dong X."/>
            <person name="Yang B."/>
            <person name="Wang X.H."/>
            <person name="Xiang J.H."/>
            <person name="Huang J."/>
        </authorList>
    </citation>
    <scope>NUCLEOTIDE SEQUENCE [LARGE SCALE GENOMIC DNA]</scope>
    <source>
        <strain evidence="12">20141215</strain>
    </source>
</reference>
<dbReference type="Gene3D" id="1.20.120.1750">
    <property type="match status" value="1"/>
</dbReference>
<dbReference type="InterPro" id="IPR013083">
    <property type="entry name" value="Znf_RING/FYVE/PHD"/>
</dbReference>
<dbReference type="PROSITE" id="PS50089">
    <property type="entry name" value="ZF_RING_2"/>
    <property type="match status" value="1"/>
</dbReference>
<dbReference type="Proteomes" id="UP000297192">
    <property type="component" value="Segment"/>
</dbReference>
<evidence type="ECO:0000256" key="7">
    <source>
        <dbReference type="PROSITE-ProRule" id="PRU00175"/>
    </source>
</evidence>
<keyword evidence="12" id="KW-0378">Hydrolase</keyword>
<keyword evidence="13" id="KW-1185">Reference proteome</keyword>
<evidence type="ECO:0000256" key="5">
    <source>
        <dbReference type="ARBA" id="ARBA00022786"/>
    </source>
</evidence>
<keyword evidence="12" id="KW-0347">Helicase</keyword>
<keyword evidence="1" id="KW-0808">Transferase</keyword>
<feature type="compositionally biased region" description="Basic and acidic residues" evidence="9">
    <location>
        <begin position="36"/>
        <end position="62"/>
    </location>
</feature>
<evidence type="ECO:0000313" key="12">
    <source>
        <dbReference type="EMBL" id="ATE87073.1"/>
    </source>
</evidence>
<sequence>MLEMASNTTIMEVTTPVEVATTAVKPKARKPRATKPKADKPKEDKPKEDKPKEDKPKEDKPKVAKPKVAKPRKPRTPKKPKEEEKCCDVCVEKFTRVRRVPIKCYHENCGAIVCLGCFRQYLLMEDSDQECMVCKNPLSTEFIFMHTPKVFREEFINKTVELDLKREEQLLKSTQERMDAKVKAYGLYPKVRLLNKKLAKKKLPQEERDALVIERDALEEEIEELETLFNKSDTDISRSSTTFYCPFEKCEGLVKKGVCGACERSFCNKCKEEKKEDHVCDPELLETLKLLRRDSKPCPKCKTLIFKIDGCDQMFCVNCKTAFSWRTLTIHRGHIHNPHYFEYLRNNRQEDIERFTLFDLDDPCGRELNIALQKMLRHPDFVKFYNRDFWSLEEDNMNKSMIVTCDFIPRVLNEIEEILPILTNLVYDDQSIARKKTKLRERYILNKKEKTWKGALRLLIKKREVFKDLIKLIELFDGCLKDFVIMSGRETTENPYEVLLEETVNLHKYFLNQLKEMSTRHGLQVAANMTLSHGLRVHTGELR</sequence>
<keyword evidence="12" id="KW-0547">Nucleotide-binding</keyword>
<feature type="region of interest" description="Disordered" evidence="9">
    <location>
        <begin position="1"/>
        <end position="80"/>
    </location>
</feature>
<reference evidence="12" key="1">
    <citation type="journal article" date="2017" name="Arch. Virol.">
        <title>Complete genome sequence of shrimp hemocyte iridescent virus (SHIV) isolated from white leg shrimp, Litopenaeus vannamei.</title>
        <authorList>
            <person name="Qiu L."/>
            <person name="Chen M.M."/>
            <person name="Wang R.Y."/>
            <person name="Wan X.Y."/>
            <person name="Li C."/>
            <person name="Zhang Q.L."/>
            <person name="Dong X."/>
            <person name="Yang B."/>
            <person name="Xiang J.H."/>
            <person name="Huang J."/>
        </authorList>
    </citation>
    <scope>NUCLEOTIDE SEQUENCE [LARGE SCALE GENOMIC DNA]</scope>
    <source>
        <strain evidence="12">20141215</strain>
    </source>
</reference>
<dbReference type="InterPro" id="IPR001841">
    <property type="entry name" value="Znf_RING"/>
</dbReference>
<dbReference type="KEGG" id="vg:65099836"/>
<dbReference type="InterPro" id="IPR044066">
    <property type="entry name" value="TRIAD_supradom"/>
</dbReference>
<keyword evidence="5" id="KW-0833">Ubl conjugation pathway</keyword>
<evidence type="ECO:0000256" key="2">
    <source>
        <dbReference type="ARBA" id="ARBA00022723"/>
    </source>
</evidence>
<dbReference type="GO" id="GO:0004842">
    <property type="term" value="F:ubiquitin-protein transferase activity"/>
    <property type="evidence" value="ECO:0007669"/>
    <property type="project" value="InterPro"/>
</dbReference>
<dbReference type="GO" id="GO:0004386">
    <property type="term" value="F:helicase activity"/>
    <property type="evidence" value="ECO:0007669"/>
    <property type="project" value="UniProtKB-KW"/>
</dbReference>
<dbReference type="GeneID" id="65099836"/>
<gene>
    <name evidence="12" type="primary">64R</name>
</gene>
<protein>
    <submittedName>
        <fullName evidence="12">NTPase helicase</fullName>
    </submittedName>
</protein>
<evidence type="ECO:0000256" key="3">
    <source>
        <dbReference type="ARBA" id="ARBA00022737"/>
    </source>
</evidence>
<dbReference type="Gene3D" id="3.30.40.10">
    <property type="entry name" value="Zinc/RING finger domain, C3HC4 (zinc finger)"/>
    <property type="match status" value="1"/>
</dbReference>
<keyword evidence="12" id="KW-0067">ATP-binding</keyword>
<keyword evidence="2" id="KW-0479">Metal-binding</keyword>
<evidence type="ECO:0000259" key="10">
    <source>
        <dbReference type="PROSITE" id="PS50089"/>
    </source>
</evidence>
<proteinExistence type="predicted"/>
<evidence type="ECO:0000256" key="1">
    <source>
        <dbReference type="ARBA" id="ARBA00022679"/>
    </source>
</evidence>
<dbReference type="EMBL" id="MF599468">
    <property type="protein sequence ID" value="ATE87073.1"/>
    <property type="molecule type" value="Genomic_DNA"/>
</dbReference>
<accession>A0A291B0Q3</accession>
<dbReference type="RefSeq" id="YP_010084816.1">
    <property type="nucleotide sequence ID" value="NC_055165.1"/>
</dbReference>
<keyword evidence="6" id="KW-0862">Zinc</keyword>
<evidence type="ECO:0000256" key="4">
    <source>
        <dbReference type="ARBA" id="ARBA00022771"/>
    </source>
</evidence>
<organism evidence="12">
    <name type="scientific">Shrimp hemocyte iridescent virus</name>
    <dbReference type="NCBI Taxonomy" id="2039780"/>
    <lineage>
        <taxon>Viruses</taxon>
        <taxon>Varidnaviria</taxon>
        <taxon>Bamfordvirae</taxon>
        <taxon>Nucleocytoviricota</taxon>
        <taxon>Megaviricetes</taxon>
        <taxon>Pimascovirales</taxon>
        <taxon>Pimascovirales incertae sedis</taxon>
        <taxon>Iridoviridae</taxon>
        <taxon>Betairidovirinae</taxon>
        <taxon>Decapodiridovirus</taxon>
        <taxon>Decapodiridovirus litopenaeus1</taxon>
        <taxon>Decapod iridescent virus 1</taxon>
    </lineage>
</organism>
<feature type="coiled-coil region" evidence="8">
    <location>
        <begin position="157"/>
        <end position="184"/>
    </location>
</feature>
<keyword evidence="3" id="KW-0677">Repeat</keyword>
<evidence type="ECO:0000256" key="9">
    <source>
        <dbReference type="SAM" id="MobiDB-lite"/>
    </source>
</evidence>
<dbReference type="GO" id="GO:0008270">
    <property type="term" value="F:zinc ion binding"/>
    <property type="evidence" value="ECO:0007669"/>
    <property type="project" value="UniProtKB-KW"/>
</dbReference>
<keyword evidence="8" id="KW-0175">Coiled coil</keyword>
<feature type="compositionally biased region" description="Low complexity" evidence="9">
    <location>
        <begin position="12"/>
        <end position="25"/>
    </location>
</feature>
<dbReference type="GO" id="GO:0016567">
    <property type="term" value="P:protein ubiquitination"/>
    <property type="evidence" value="ECO:0007669"/>
    <property type="project" value="InterPro"/>
</dbReference>
<feature type="compositionally biased region" description="Basic residues" evidence="9">
    <location>
        <begin position="26"/>
        <end position="35"/>
    </location>
</feature>
<dbReference type="InterPro" id="IPR031127">
    <property type="entry name" value="E3_UB_ligase_RBR"/>
</dbReference>
<feature type="compositionally biased region" description="Basic residues" evidence="9">
    <location>
        <begin position="63"/>
        <end position="78"/>
    </location>
</feature>
<dbReference type="SUPFAM" id="SSF57850">
    <property type="entry name" value="RING/U-box"/>
    <property type="match status" value="1"/>
</dbReference>